<accession>A0A977L2B5</accession>
<evidence type="ECO:0000256" key="1">
    <source>
        <dbReference type="SAM" id="SignalP"/>
    </source>
</evidence>
<dbReference type="EMBL" id="CP073041">
    <property type="protein sequence ID" value="UXE64274.1"/>
    <property type="molecule type" value="Genomic_DNA"/>
</dbReference>
<dbReference type="Proteomes" id="UP001065613">
    <property type="component" value="Chromosome"/>
</dbReference>
<gene>
    <name evidence="2" type="ORF">KA717_18405</name>
</gene>
<dbReference type="KEGG" id="wna:KA717_18405"/>
<evidence type="ECO:0000313" key="2">
    <source>
        <dbReference type="EMBL" id="UXE64274.1"/>
    </source>
</evidence>
<dbReference type="PROSITE" id="PS51257">
    <property type="entry name" value="PROKAR_LIPOPROTEIN"/>
    <property type="match status" value="1"/>
</dbReference>
<feature type="chain" id="PRO_5036709398" description="Lipoprotein" evidence="1">
    <location>
        <begin position="27"/>
        <end position="144"/>
    </location>
</feature>
<dbReference type="AlphaFoldDB" id="A0A977L2B5"/>
<sequence>MRVIRILSFILALWCCFWLTACQATTAPLELAPDGDIVQKAIVWQLEQTQERLSQQLKTSPPQLAINKIQVKLLEPIVISELPAYHLTGFYNVTLTLPRQTVTQKRNAFEIYLQRQSEGKSWRLLQRQVNAEEKTQWSSYLIEP</sequence>
<name>A0A977L2B5_9CYAN</name>
<keyword evidence="1" id="KW-0732">Signal</keyword>
<evidence type="ECO:0008006" key="3">
    <source>
        <dbReference type="Google" id="ProtNLM"/>
    </source>
</evidence>
<proteinExistence type="predicted"/>
<organism evidence="2">
    <name type="scientific">Woronichinia naegeliana WA131</name>
    <dbReference type="NCBI Taxonomy" id="2824559"/>
    <lineage>
        <taxon>Bacteria</taxon>
        <taxon>Bacillati</taxon>
        <taxon>Cyanobacteriota</taxon>
        <taxon>Cyanophyceae</taxon>
        <taxon>Synechococcales</taxon>
        <taxon>Coelosphaeriaceae</taxon>
        <taxon>Woronichinia</taxon>
    </lineage>
</organism>
<feature type="signal peptide" evidence="1">
    <location>
        <begin position="1"/>
        <end position="26"/>
    </location>
</feature>
<protein>
    <recommendedName>
        <fullName evidence="3">Lipoprotein</fullName>
    </recommendedName>
</protein>
<reference evidence="2" key="1">
    <citation type="submission" date="2021-04" db="EMBL/GenBank/DDBJ databases">
        <title>Genome sequence of Woronichinia naegeliana from Washington state freshwater lake bloom.</title>
        <authorList>
            <person name="Dreher T.W."/>
        </authorList>
    </citation>
    <scope>NUCLEOTIDE SEQUENCE</scope>
    <source>
        <strain evidence="2">WA131</strain>
    </source>
</reference>